<dbReference type="EMBL" id="CP117880">
    <property type="protein sequence ID" value="WDF66925.1"/>
    <property type="molecule type" value="Genomic_DNA"/>
</dbReference>
<name>A0ABY7WF77_9SPHI</name>
<gene>
    <name evidence="1" type="ORF">PQ465_11470</name>
</gene>
<dbReference type="Pfam" id="PF09357">
    <property type="entry name" value="RteC"/>
    <property type="match status" value="1"/>
</dbReference>
<organism evidence="1 2">
    <name type="scientific">Sphingobacterium oryzagri</name>
    <dbReference type="NCBI Taxonomy" id="3025669"/>
    <lineage>
        <taxon>Bacteria</taxon>
        <taxon>Pseudomonadati</taxon>
        <taxon>Bacteroidota</taxon>
        <taxon>Sphingobacteriia</taxon>
        <taxon>Sphingobacteriales</taxon>
        <taxon>Sphingobacteriaceae</taxon>
        <taxon>Sphingobacterium</taxon>
    </lineage>
</organism>
<evidence type="ECO:0000313" key="1">
    <source>
        <dbReference type="EMBL" id="WDF66925.1"/>
    </source>
</evidence>
<dbReference type="Proteomes" id="UP001221558">
    <property type="component" value="Chromosome"/>
</dbReference>
<dbReference type="RefSeq" id="WP_274265665.1">
    <property type="nucleotide sequence ID" value="NZ_CP117880.1"/>
</dbReference>
<dbReference type="InterPro" id="IPR018534">
    <property type="entry name" value="Tet_reg_excision_RteC"/>
</dbReference>
<protein>
    <submittedName>
        <fullName evidence="1">RteC domain-containing protein</fullName>
    </submittedName>
</protein>
<reference evidence="1 2" key="1">
    <citation type="submission" date="2023-02" db="EMBL/GenBank/DDBJ databases">
        <title>Genome sequence of Sphingobacterium sp. KACC 22765.</title>
        <authorList>
            <person name="Kim S."/>
            <person name="Heo J."/>
            <person name="Kwon S.-W."/>
        </authorList>
    </citation>
    <scope>NUCLEOTIDE SEQUENCE [LARGE SCALE GENOMIC DNA]</scope>
    <source>
        <strain evidence="1 2">KACC 22765</strain>
    </source>
</reference>
<accession>A0ABY7WF77</accession>
<keyword evidence="2" id="KW-1185">Reference proteome</keyword>
<proteinExistence type="predicted"/>
<sequence length="279" mass="33145">MERILSAIYRKLEGQLQYFDPQDPDLLERTVQLINLLQDALMDLKKLVGKTGFADSQQEIIFFKHTKPQLLGKLMFYNMVFRIESASPITGWDIKKMYFSRHLRLLKKQHKDNLKGEEFYRYYRSARTDLDYVYYLRGNLDFKRGMDSYIFEIDTAFSTYYDFKVAQIIANDLLYGYLSSRVNVMKKKVLPEIAAMQKMVWSDSANALIELIYALYAARVFSNGKVGIRQISRFFQYMFDLPLNEVHHAFHRMKTRAQSRTVFIDRLKVALEEYMNRNL</sequence>
<evidence type="ECO:0000313" key="2">
    <source>
        <dbReference type="Proteomes" id="UP001221558"/>
    </source>
</evidence>